<sequence length="79" mass="9358">MVIYLEQSAILQDLLQSKIANEMFYNECLIYIKNPEARQVFTQLRDDEMRDIVNLQQKIDRIQSSEGIISKLFPLKPRI</sequence>
<reference evidence="2" key="1">
    <citation type="submission" date="2007-02" db="EMBL/GenBank/DDBJ databases">
        <title>Complete sequence of Clostridium thermocellum ATCC 27405.</title>
        <authorList>
            <consortium name="US DOE Joint Genome Institute"/>
            <person name="Copeland A."/>
            <person name="Lucas S."/>
            <person name="Lapidus A."/>
            <person name="Barry K."/>
            <person name="Detter J.C."/>
            <person name="Glavina del Rio T."/>
            <person name="Hammon N."/>
            <person name="Israni S."/>
            <person name="Dalin E."/>
            <person name="Tice H."/>
            <person name="Pitluck S."/>
            <person name="Chertkov O."/>
            <person name="Brettin T."/>
            <person name="Bruce D."/>
            <person name="Han C."/>
            <person name="Tapia R."/>
            <person name="Gilna P."/>
            <person name="Schmutz J."/>
            <person name="Larimer F."/>
            <person name="Land M."/>
            <person name="Hauser L."/>
            <person name="Kyrpides N."/>
            <person name="Mikhailova N."/>
            <person name="Wu J.H.D."/>
            <person name="Newcomb M."/>
            <person name="Richardson P."/>
        </authorList>
    </citation>
    <scope>NUCLEOTIDE SEQUENCE [LARGE SCALE GENOMIC DNA]</scope>
    <source>
        <strain evidence="2">ATCC 27405 / DSM 1237 / JCM 9322 / NBRC 103400 / NCIMB 10682 / NRRL B-4536 / VPI 7372</strain>
    </source>
</reference>
<dbReference type="EMBL" id="CP000568">
    <property type="protein sequence ID" value="ABN51412.1"/>
    <property type="molecule type" value="Genomic_DNA"/>
</dbReference>
<accession>A3DBT3</accession>
<protein>
    <submittedName>
        <fullName evidence="1">Uncharacterized protein</fullName>
    </submittedName>
</protein>
<dbReference type="eggNOG" id="ENOG5033EW1">
    <property type="taxonomic scope" value="Bacteria"/>
</dbReference>
<organism evidence="1 2">
    <name type="scientific">Acetivibrio thermocellus (strain ATCC 27405 / DSM 1237 / JCM 9322 / NBRC 103400 / NCIMB 10682 / NRRL B-4536 / VPI 7372)</name>
    <name type="common">Clostridium thermocellum</name>
    <dbReference type="NCBI Taxonomy" id="203119"/>
    <lineage>
        <taxon>Bacteria</taxon>
        <taxon>Bacillati</taxon>
        <taxon>Bacillota</taxon>
        <taxon>Clostridia</taxon>
        <taxon>Eubacteriales</taxon>
        <taxon>Oscillospiraceae</taxon>
        <taxon>Acetivibrio</taxon>
    </lineage>
</organism>
<name>A3DBT3_ACET2</name>
<keyword evidence="2" id="KW-1185">Reference proteome</keyword>
<dbReference type="Proteomes" id="UP000002145">
    <property type="component" value="Chromosome"/>
</dbReference>
<dbReference type="AlphaFoldDB" id="A3DBT3"/>
<dbReference type="Gene3D" id="1.20.120.660">
    <property type="entry name" value="IL-4 antagonist (De novo design) like domain"/>
    <property type="match status" value="1"/>
</dbReference>
<proteinExistence type="predicted"/>
<gene>
    <name evidence="1" type="ordered locus">Cthe_0171</name>
</gene>
<evidence type="ECO:0000313" key="1">
    <source>
        <dbReference type="EMBL" id="ABN51412.1"/>
    </source>
</evidence>
<dbReference type="KEGG" id="cth:Cthe_0171"/>
<dbReference type="OrthoDB" id="2990828at2"/>
<dbReference type="STRING" id="203119.Cthe_0171"/>
<reference evidence="1 2" key="2">
    <citation type="journal article" date="2013" name="Biotechnol. Biofuels">
        <title>Global transcriptome analysis of Clostridium thermocellum ATCC 27405 during growth on dilute acid pretreated Populus and switchgrass.</title>
        <authorList>
            <person name="Wilson C.M."/>
            <person name="Rodriguez M.Jr."/>
            <person name="Johnson C.M."/>
            <person name="Martin S.L."/>
            <person name="Chu T.M."/>
            <person name="Wolfinger R.D."/>
            <person name="Hauser L.J."/>
            <person name="Land M.L."/>
            <person name="Klingeman D.M."/>
            <person name="Syed M.H."/>
            <person name="Ragauskas A.J."/>
            <person name="Tschaplinski T.J."/>
            <person name="Mielenz J.R."/>
            <person name="Brown S.D."/>
        </authorList>
    </citation>
    <scope>NUCLEOTIDE SEQUENCE [LARGE SCALE GENOMIC DNA]</scope>
    <source>
        <strain evidence="2">ATCC 27405 / DSM 1237 / JCM 9322 / NBRC 103400 / NCIMB 10682 / NRRL B-4536 / VPI 7372</strain>
    </source>
</reference>
<dbReference type="HOGENOM" id="CLU_188984_0_0_9"/>
<evidence type="ECO:0000313" key="2">
    <source>
        <dbReference type="Proteomes" id="UP000002145"/>
    </source>
</evidence>